<dbReference type="Proteomes" id="UP000801428">
    <property type="component" value="Unassembled WGS sequence"/>
</dbReference>
<dbReference type="GO" id="GO:0005506">
    <property type="term" value="F:iron ion binding"/>
    <property type="evidence" value="ECO:0007669"/>
    <property type="project" value="InterPro"/>
</dbReference>
<dbReference type="GO" id="GO:0016020">
    <property type="term" value="C:membrane"/>
    <property type="evidence" value="ECO:0007669"/>
    <property type="project" value="UniProtKB-SubCell"/>
</dbReference>
<comment type="caution">
    <text evidence="7">The sequence shown here is derived from an EMBL/GenBank/DDBJ whole genome shotgun (WGS) entry which is preliminary data.</text>
</comment>
<dbReference type="InterPro" id="IPR006694">
    <property type="entry name" value="Fatty_acid_hydroxylase"/>
</dbReference>
<organism evidence="7 8">
    <name type="scientific">Curvularia kusanoi</name>
    <name type="common">Cochliobolus kusanoi</name>
    <dbReference type="NCBI Taxonomy" id="90978"/>
    <lineage>
        <taxon>Eukaryota</taxon>
        <taxon>Fungi</taxon>
        <taxon>Dikarya</taxon>
        <taxon>Ascomycota</taxon>
        <taxon>Pezizomycotina</taxon>
        <taxon>Dothideomycetes</taxon>
        <taxon>Pleosporomycetidae</taxon>
        <taxon>Pleosporales</taxon>
        <taxon>Pleosporineae</taxon>
        <taxon>Pleosporaceae</taxon>
        <taxon>Curvularia</taxon>
    </lineage>
</organism>
<sequence length="397" mass="46346">MSSQLDLGCEHVRGLLESVLQLDSSKVHVEQLQQVKAELPGRMSAKGPNPEDSVRSTWRRSDKKDWTYHHWIIDTLNIHHANLDESIPKHAKSEKIPYVKQWSHHLFVLFHALSALVVHQALVEITGYREPSRWIIGVYYFIAYQVTLAQEVRILRRLAHAYGFLDGDEHERNDIPDVGVPRAAASLFKTLGFRIIMTLLVAYNPSQTPFDAMSSPSWWVWLCVKIGAYPVVLDFWFYWYHRMMHEVPSLWRFHRKHHLIKHPVPLLSAYADDEQEFLDMVGIPLITYFTLYAFGCRLGYYDWFVVHQYVTYTEAWGHSGLRLYTTPPSTVDWLLSMFNLELTIEDHDLHHRKGWRKSHNYGKQTLLWDSVFGTSIGRIEATKDNIDTAHGVRMPLI</sequence>
<gene>
    <name evidence="7" type="ORF">E8E13_011045</name>
</gene>
<dbReference type="PANTHER" id="PTHR11863">
    <property type="entry name" value="STEROL DESATURASE"/>
    <property type="match status" value="1"/>
</dbReference>
<comment type="subcellular location">
    <subcellularLocation>
        <location evidence="1">Membrane</location>
    </subcellularLocation>
</comment>
<accession>A0A9P4TIN9</accession>
<evidence type="ECO:0000256" key="2">
    <source>
        <dbReference type="ARBA" id="ARBA00022692"/>
    </source>
</evidence>
<protein>
    <recommendedName>
        <fullName evidence="6">Fatty acid hydroxylase domain-containing protein</fullName>
    </recommendedName>
</protein>
<dbReference type="EMBL" id="SWKU01000005">
    <property type="protein sequence ID" value="KAF3006883.1"/>
    <property type="molecule type" value="Genomic_DNA"/>
</dbReference>
<dbReference type="GO" id="GO:0016491">
    <property type="term" value="F:oxidoreductase activity"/>
    <property type="evidence" value="ECO:0007669"/>
    <property type="project" value="InterPro"/>
</dbReference>
<dbReference type="GO" id="GO:0008610">
    <property type="term" value="P:lipid biosynthetic process"/>
    <property type="evidence" value="ECO:0007669"/>
    <property type="project" value="InterPro"/>
</dbReference>
<feature type="transmembrane region" description="Helical" evidence="5">
    <location>
        <begin position="218"/>
        <end position="240"/>
    </location>
</feature>
<evidence type="ECO:0000256" key="5">
    <source>
        <dbReference type="SAM" id="Phobius"/>
    </source>
</evidence>
<evidence type="ECO:0000256" key="1">
    <source>
        <dbReference type="ARBA" id="ARBA00004370"/>
    </source>
</evidence>
<keyword evidence="2 5" id="KW-0812">Transmembrane</keyword>
<dbReference type="Pfam" id="PF04116">
    <property type="entry name" value="FA_hydroxylase"/>
    <property type="match status" value="1"/>
</dbReference>
<keyword evidence="4 5" id="KW-0472">Membrane</keyword>
<name>A0A9P4TIN9_CURKU</name>
<evidence type="ECO:0000313" key="8">
    <source>
        <dbReference type="Proteomes" id="UP000801428"/>
    </source>
</evidence>
<evidence type="ECO:0000256" key="3">
    <source>
        <dbReference type="ARBA" id="ARBA00022989"/>
    </source>
</evidence>
<evidence type="ECO:0000313" key="7">
    <source>
        <dbReference type="EMBL" id="KAF3006883.1"/>
    </source>
</evidence>
<keyword evidence="3 5" id="KW-1133">Transmembrane helix</keyword>
<dbReference type="OrthoDB" id="6354873at2759"/>
<evidence type="ECO:0000256" key="4">
    <source>
        <dbReference type="ARBA" id="ARBA00023136"/>
    </source>
</evidence>
<reference evidence="7" key="1">
    <citation type="submission" date="2019-04" db="EMBL/GenBank/DDBJ databases">
        <title>Sequencing of skin fungus with MAO and IRED activity.</title>
        <authorList>
            <person name="Marsaioli A.J."/>
            <person name="Bonatto J.M.C."/>
            <person name="Reis Junior O."/>
        </authorList>
    </citation>
    <scope>NUCLEOTIDE SEQUENCE</scope>
    <source>
        <strain evidence="7">30M1</strain>
    </source>
</reference>
<keyword evidence="8" id="KW-1185">Reference proteome</keyword>
<evidence type="ECO:0000259" key="6">
    <source>
        <dbReference type="Pfam" id="PF04116"/>
    </source>
</evidence>
<dbReference type="AlphaFoldDB" id="A0A9P4TIN9"/>
<proteinExistence type="predicted"/>
<feature type="domain" description="Fatty acid hydroxylase" evidence="6">
    <location>
        <begin position="230"/>
        <end position="374"/>
    </location>
</feature>
<dbReference type="InterPro" id="IPR050307">
    <property type="entry name" value="Sterol_Desaturase_Related"/>
</dbReference>